<feature type="domain" description="TonB-dependent receptor-like beta-barrel" evidence="12">
    <location>
        <begin position="365"/>
        <end position="777"/>
    </location>
</feature>
<reference evidence="14 15" key="1">
    <citation type="journal article" date="2019" name="Nat. Microbiol.">
        <title>Mediterranean grassland soil C-N compound turnover is dependent on rainfall and depth, and is mediated by genomically divergent microorganisms.</title>
        <authorList>
            <person name="Diamond S."/>
            <person name="Andeer P.F."/>
            <person name="Li Z."/>
            <person name="Crits-Christoph A."/>
            <person name="Burstein D."/>
            <person name="Anantharaman K."/>
            <person name="Lane K.R."/>
            <person name="Thomas B.C."/>
            <person name="Pan C."/>
            <person name="Northen T.R."/>
            <person name="Banfield J.F."/>
        </authorList>
    </citation>
    <scope>NUCLEOTIDE SEQUENCE [LARGE SCALE GENOMIC DNA]</scope>
    <source>
        <strain evidence="14">WS_11</strain>
    </source>
</reference>
<dbReference type="Pfam" id="PF07715">
    <property type="entry name" value="Plug"/>
    <property type="match status" value="1"/>
</dbReference>
<dbReference type="InterPro" id="IPR000531">
    <property type="entry name" value="Beta-barrel_TonB"/>
</dbReference>
<name>A0A538UC84_UNCEI</name>
<dbReference type="Pfam" id="PF13620">
    <property type="entry name" value="CarboxypepD_reg"/>
    <property type="match status" value="1"/>
</dbReference>
<sequence>MIHPGVRTVAGVAILLSSLLIPRAQAGTAGKLSGRVLDPAKQPIAGANVAIPAARTGALTQADGSYFVLNLPAGQYDVRVNMLGYQPVLIQGVVISADNTTSLDVTLQEAPVQMPDVVVSAQRPVVDVNQTSQIASVSRKELNTLPVQELQEVVNLQAGVVDGHFRGGRTGEVQYQVDGVTVNNPYDNKSSLRLDRSLLEEVQVISGTFDAEYGQAMSGVVNAVLRSGGDRFRWDAETFAGGYYYGGNTRARVGGTPTEINPRRLVPCAFRPADVQNYQLTLSGPLGLAKTRFLVTGRYYHRDDYVRGVRLFVPTDTSDFERKLFYPTGDRASVPLAWSREWSGVAKFDTHAFEDWRLGYQAIANSIRSRRGTYGFRLNPDGLSRQRTFSIVHGFDVTRALGKSSFFNATVRQNYFDYHDMVYDALDDPRYDAAGPPQGDTDFDLGAFIQGVEFTRFAQTTNALVAKGVYESQLNREHHLKLGAEYQVTRLRFGHPGYLVYATVNGQQQLVRHVNEPPDYPAVSEYRPVVAAGFAQDEVEWNNLRLRGGLRLDSFDARASLPSDLANPANAIAGAPRSELKPTRNKVSLAPRLGVSYPVTRDAAVFFAYGHFYQMPALGTMFDNADYRILRQLQAGGISYGVLGNPDIRPERTVQYQFGYKQAVTDWLGLDASVFYKDIRDLLGVEFVSTYNGAEYARLTNVDFGSVIGFTLALDQRQLGRISSTMDYTWEFAQGNSSDPRETATRASAGEDPRPRLAPLDWDQRHTLNLTVSIAGPGGVSSSAVLRVASGQPYTPALVSGFAGGLETNSGRKPTAMLLDLRSERPVRLAGLGATVFARAFNVFDTRYFNGFVFDSSGSPYYSRYGAADVVTLNDPTRYYPPRRIEIGIGLRDHAQP</sequence>
<dbReference type="Gene3D" id="2.170.130.10">
    <property type="entry name" value="TonB-dependent receptor, plug domain"/>
    <property type="match status" value="1"/>
</dbReference>
<dbReference type="EMBL" id="VBPB01000065">
    <property type="protein sequence ID" value="TMQ73515.1"/>
    <property type="molecule type" value="Genomic_DNA"/>
</dbReference>
<dbReference type="InterPro" id="IPR039426">
    <property type="entry name" value="TonB-dep_rcpt-like"/>
</dbReference>
<comment type="caution">
    <text evidence="14">The sequence shown here is derived from an EMBL/GenBank/DDBJ whole genome shotgun (WGS) entry which is preliminary data.</text>
</comment>
<feature type="region of interest" description="Disordered" evidence="10">
    <location>
        <begin position="733"/>
        <end position="758"/>
    </location>
</feature>
<dbReference type="InterPro" id="IPR008969">
    <property type="entry name" value="CarboxyPept-like_regulatory"/>
</dbReference>
<evidence type="ECO:0000256" key="5">
    <source>
        <dbReference type="ARBA" id="ARBA00023077"/>
    </source>
</evidence>
<gene>
    <name evidence="14" type="ORF">E6K81_04300</name>
</gene>
<evidence type="ECO:0000256" key="6">
    <source>
        <dbReference type="ARBA" id="ARBA00023136"/>
    </source>
</evidence>
<dbReference type="InterPro" id="IPR037066">
    <property type="entry name" value="Plug_dom_sf"/>
</dbReference>
<feature type="chain" id="PRO_5021923102" evidence="11">
    <location>
        <begin position="27"/>
        <end position="897"/>
    </location>
</feature>
<accession>A0A538UC84</accession>
<organism evidence="14 15">
    <name type="scientific">Eiseniibacteriota bacterium</name>
    <dbReference type="NCBI Taxonomy" id="2212470"/>
    <lineage>
        <taxon>Bacteria</taxon>
        <taxon>Candidatus Eiseniibacteriota</taxon>
    </lineage>
</organism>
<protein>
    <submittedName>
        <fullName evidence="14">TonB-dependent receptor</fullName>
    </submittedName>
</protein>
<dbReference type="Pfam" id="PF00593">
    <property type="entry name" value="TonB_dep_Rec_b-barrel"/>
    <property type="match status" value="1"/>
</dbReference>
<evidence type="ECO:0000256" key="10">
    <source>
        <dbReference type="SAM" id="MobiDB-lite"/>
    </source>
</evidence>
<dbReference type="GO" id="GO:0009279">
    <property type="term" value="C:cell outer membrane"/>
    <property type="evidence" value="ECO:0007669"/>
    <property type="project" value="UniProtKB-SubCell"/>
</dbReference>
<dbReference type="Gene3D" id="2.40.170.20">
    <property type="entry name" value="TonB-dependent receptor, beta-barrel domain"/>
    <property type="match status" value="1"/>
</dbReference>
<evidence type="ECO:0000256" key="2">
    <source>
        <dbReference type="ARBA" id="ARBA00022448"/>
    </source>
</evidence>
<evidence type="ECO:0000256" key="1">
    <source>
        <dbReference type="ARBA" id="ARBA00004571"/>
    </source>
</evidence>
<evidence type="ECO:0000256" key="4">
    <source>
        <dbReference type="ARBA" id="ARBA00022692"/>
    </source>
</evidence>
<comment type="subcellular location">
    <subcellularLocation>
        <location evidence="1 8">Cell outer membrane</location>
        <topology evidence="1 8">Multi-pass membrane protein</topology>
    </subcellularLocation>
</comment>
<proteinExistence type="inferred from homology"/>
<keyword evidence="5 9" id="KW-0798">TonB box</keyword>
<keyword evidence="11" id="KW-0732">Signal</keyword>
<evidence type="ECO:0000256" key="7">
    <source>
        <dbReference type="ARBA" id="ARBA00023237"/>
    </source>
</evidence>
<dbReference type="InterPro" id="IPR036942">
    <property type="entry name" value="Beta-barrel_TonB_sf"/>
</dbReference>
<dbReference type="PROSITE" id="PS52016">
    <property type="entry name" value="TONB_DEPENDENT_REC_3"/>
    <property type="match status" value="1"/>
</dbReference>
<feature type="compositionally biased region" description="Basic and acidic residues" evidence="10">
    <location>
        <begin position="739"/>
        <end position="755"/>
    </location>
</feature>
<dbReference type="GO" id="GO:0044718">
    <property type="term" value="P:siderophore transmembrane transport"/>
    <property type="evidence" value="ECO:0007669"/>
    <property type="project" value="TreeGrafter"/>
</dbReference>
<dbReference type="SUPFAM" id="SSF49464">
    <property type="entry name" value="Carboxypeptidase regulatory domain-like"/>
    <property type="match status" value="1"/>
</dbReference>
<evidence type="ECO:0000256" key="9">
    <source>
        <dbReference type="RuleBase" id="RU003357"/>
    </source>
</evidence>
<dbReference type="PANTHER" id="PTHR30069:SF46">
    <property type="entry name" value="OAR PROTEIN"/>
    <property type="match status" value="1"/>
</dbReference>
<keyword evidence="14" id="KW-0675">Receptor</keyword>
<keyword evidence="7 8" id="KW-0998">Cell outer membrane</keyword>
<keyword evidence="2 8" id="KW-0813">Transport</keyword>
<dbReference type="Gene3D" id="2.60.40.1120">
    <property type="entry name" value="Carboxypeptidase-like, regulatory domain"/>
    <property type="match status" value="1"/>
</dbReference>
<evidence type="ECO:0000259" key="13">
    <source>
        <dbReference type="Pfam" id="PF07715"/>
    </source>
</evidence>
<dbReference type="PANTHER" id="PTHR30069">
    <property type="entry name" value="TONB-DEPENDENT OUTER MEMBRANE RECEPTOR"/>
    <property type="match status" value="1"/>
</dbReference>
<evidence type="ECO:0000313" key="14">
    <source>
        <dbReference type="EMBL" id="TMQ73515.1"/>
    </source>
</evidence>
<feature type="domain" description="TonB-dependent receptor plug" evidence="13">
    <location>
        <begin position="130"/>
        <end position="220"/>
    </location>
</feature>
<keyword evidence="3 8" id="KW-1134">Transmembrane beta strand</keyword>
<evidence type="ECO:0000256" key="11">
    <source>
        <dbReference type="SAM" id="SignalP"/>
    </source>
</evidence>
<comment type="similarity">
    <text evidence="8 9">Belongs to the TonB-dependent receptor family.</text>
</comment>
<evidence type="ECO:0000256" key="3">
    <source>
        <dbReference type="ARBA" id="ARBA00022452"/>
    </source>
</evidence>
<feature type="signal peptide" evidence="11">
    <location>
        <begin position="1"/>
        <end position="26"/>
    </location>
</feature>
<evidence type="ECO:0000259" key="12">
    <source>
        <dbReference type="Pfam" id="PF00593"/>
    </source>
</evidence>
<dbReference type="AlphaFoldDB" id="A0A538UC84"/>
<dbReference type="SUPFAM" id="SSF56935">
    <property type="entry name" value="Porins"/>
    <property type="match status" value="1"/>
</dbReference>
<dbReference type="Proteomes" id="UP000319771">
    <property type="component" value="Unassembled WGS sequence"/>
</dbReference>
<dbReference type="InterPro" id="IPR012910">
    <property type="entry name" value="Plug_dom"/>
</dbReference>
<keyword evidence="6 8" id="KW-0472">Membrane</keyword>
<dbReference type="GO" id="GO:0015344">
    <property type="term" value="F:siderophore uptake transmembrane transporter activity"/>
    <property type="evidence" value="ECO:0007669"/>
    <property type="project" value="TreeGrafter"/>
</dbReference>
<keyword evidence="4 8" id="KW-0812">Transmembrane</keyword>
<evidence type="ECO:0000313" key="15">
    <source>
        <dbReference type="Proteomes" id="UP000319771"/>
    </source>
</evidence>
<evidence type="ECO:0000256" key="8">
    <source>
        <dbReference type="PROSITE-ProRule" id="PRU01360"/>
    </source>
</evidence>